<dbReference type="Proteomes" id="UP001523262">
    <property type="component" value="Unassembled WGS sequence"/>
</dbReference>
<reference evidence="1 2" key="1">
    <citation type="submission" date="2022-06" db="EMBL/GenBank/DDBJ databases">
        <authorList>
            <person name="Jeon C.O."/>
        </authorList>
    </citation>
    <scope>NUCLEOTIDE SEQUENCE [LARGE SCALE GENOMIC DNA]</scope>
    <source>
        <strain evidence="1 2">KCTC 13943</strain>
    </source>
</reference>
<protein>
    <submittedName>
        <fullName evidence="1">Uncharacterized protein</fullName>
    </submittedName>
</protein>
<proteinExistence type="predicted"/>
<dbReference type="EMBL" id="JAMQCR010000003">
    <property type="protein sequence ID" value="MCM2535808.1"/>
    <property type="molecule type" value="Genomic_DNA"/>
</dbReference>
<comment type="caution">
    <text evidence="1">The sequence shown here is derived from an EMBL/GenBank/DDBJ whole genome shotgun (WGS) entry which is preliminary data.</text>
</comment>
<evidence type="ECO:0000313" key="1">
    <source>
        <dbReference type="EMBL" id="MCM2535808.1"/>
    </source>
</evidence>
<gene>
    <name evidence="1" type="ORF">NDK43_30415</name>
</gene>
<organism evidence="1 2">
    <name type="scientific">Neobacillus pocheonensis</name>
    <dbReference type="NCBI Taxonomy" id="363869"/>
    <lineage>
        <taxon>Bacteria</taxon>
        <taxon>Bacillati</taxon>
        <taxon>Bacillota</taxon>
        <taxon>Bacilli</taxon>
        <taxon>Bacillales</taxon>
        <taxon>Bacillaceae</taxon>
        <taxon>Neobacillus</taxon>
    </lineage>
</organism>
<sequence>MVDQLSLESESTIAVGIGFGETVFAAEVNALSAIQHSKERTDPRDCDCPGG</sequence>
<accession>A0ABT0WJT4</accession>
<evidence type="ECO:0000313" key="2">
    <source>
        <dbReference type="Proteomes" id="UP001523262"/>
    </source>
</evidence>
<name>A0ABT0WJT4_9BACI</name>
<keyword evidence="2" id="KW-1185">Reference proteome</keyword>